<gene>
    <name evidence="2" type="ORF">GA0070607_5510</name>
</gene>
<dbReference type="OrthoDB" id="5509004at2"/>
<organism evidence="2 3">
    <name type="scientific">Micromonospora coriariae</name>
    <dbReference type="NCBI Taxonomy" id="285665"/>
    <lineage>
        <taxon>Bacteria</taxon>
        <taxon>Bacillati</taxon>
        <taxon>Actinomycetota</taxon>
        <taxon>Actinomycetes</taxon>
        <taxon>Micromonosporales</taxon>
        <taxon>Micromonosporaceae</taxon>
        <taxon>Micromonospora</taxon>
    </lineage>
</organism>
<sequence>MVLSQVTHPPRYVLRLLGGFGLERDGRAVAVPQGARRLLAYLGVRQRCARAEAAGTLWPGSHEERARANLRTMLWRLHRVTPEPLLEEDDRLALAAGVTSDVATLGAAAAALLAGGSPVGTGPGLPAMATGELLPGWYDDWVLTERERLRQTQLYALEAFAERLTAQGRFGEAVQVALTAVQLEPLRESATRTLIAVHLAERNINEAVRRFELFRADLGRELGVAPTPWLEHLVRAGLHPGQGASAGRSVRVDGLVQDRAEPLLGQVELAEDVSLHRL</sequence>
<reference evidence="3" key="1">
    <citation type="submission" date="2016-06" db="EMBL/GenBank/DDBJ databases">
        <authorList>
            <person name="Varghese N."/>
            <person name="Submissions Spin"/>
        </authorList>
    </citation>
    <scope>NUCLEOTIDE SEQUENCE [LARGE SCALE GENOMIC DNA]</scope>
    <source>
        <strain evidence="3">DSM 44875</strain>
    </source>
</reference>
<dbReference type="SUPFAM" id="SSF48452">
    <property type="entry name" value="TPR-like"/>
    <property type="match status" value="1"/>
</dbReference>
<dbReference type="AlphaFoldDB" id="A0A1C4XMQ9"/>
<dbReference type="InterPro" id="IPR011990">
    <property type="entry name" value="TPR-like_helical_dom_sf"/>
</dbReference>
<protein>
    <submittedName>
        <fullName evidence="2">Transcriptional regulator</fullName>
    </submittedName>
</protein>
<dbReference type="Pfam" id="PF03704">
    <property type="entry name" value="BTAD"/>
    <property type="match status" value="1"/>
</dbReference>
<evidence type="ECO:0000313" key="2">
    <source>
        <dbReference type="EMBL" id="SCF09765.1"/>
    </source>
</evidence>
<dbReference type="InterPro" id="IPR051677">
    <property type="entry name" value="AfsR-DnrI-RedD_regulator"/>
</dbReference>
<accession>A0A1C4XMQ9</accession>
<dbReference type="PANTHER" id="PTHR35807">
    <property type="entry name" value="TRANSCRIPTIONAL REGULATOR REDD-RELATED"/>
    <property type="match status" value="1"/>
</dbReference>
<feature type="domain" description="Bacterial transcriptional activator" evidence="1">
    <location>
        <begin position="100"/>
        <end position="238"/>
    </location>
</feature>
<evidence type="ECO:0000313" key="3">
    <source>
        <dbReference type="Proteomes" id="UP000198243"/>
    </source>
</evidence>
<keyword evidence="3" id="KW-1185">Reference proteome</keyword>
<dbReference type="SMART" id="SM01043">
    <property type="entry name" value="BTAD"/>
    <property type="match status" value="1"/>
</dbReference>
<evidence type="ECO:0000259" key="1">
    <source>
        <dbReference type="SMART" id="SM01043"/>
    </source>
</evidence>
<proteinExistence type="predicted"/>
<dbReference type="EMBL" id="LT607412">
    <property type="protein sequence ID" value="SCF09765.1"/>
    <property type="molecule type" value="Genomic_DNA"/>
</dbReference>
<name>A0A1C4XMQ9_9ACTN</name>
<dbReference type="RefSeq" id="WP_089020734.1">
    <property type="nucleotide sequence ID" value="NZ_LT607412.1"/>
</dbReference>
<dbReference type="Proteomes" id="UP000198243">
    <property type="component" value="Chromosome I"/>
</dbReference>
<dbReference type="Gene3D" id="1.25.40.10">
    <property type="entry name" value="Tetratricopeptide repeat domain"/>
    <property type="match status" value="1"/>
</dbReference>
<dbReference type="InterPro" id="IPR005158">
    <property type="entry name" value="BTAD"/>
</dbReference>